<evidence type="ECO:0000256" key="1">
    <source>
        <dbReference type="ARBA" id="ARBA00007690"/>
    </source>
</evidence>
<dbReference type="EMBL" id="CP092863">
    <property type="protein sequence ID" value="UYV60485.1"/>
    <property type="molecule type" value="Genomic_DNA"/>
</dbReference>
<comment type="similarity">
    <text evidence="1">Belongs to the RRP12 family.</text>
</comment>
<accession>A0ABY6JXX7</accession>
<dbReference type="InterPro" id="IPR016024">
    <property type="entry name" value="ARM-type_fold"/>
</dbReference>
<dbReference type="PANTHER" id="PTHR48287:SF1">
    <property type="entry name" value="ARM REPEAT SUPERFAMILY PROTEIN"/>
    <property type="match status" value="1"/>
</dbReference>
<dbReference type="Proteomes" id="UP001235939">
    <property type="component" value="Chromosome 01"/>
</dbReference>
<evidence type="ECO:0000313" key="3">
    <source>
        <dbReference type="EMBL" id="UYV60485.1"/>
    </source>
</evidence>
<dbReference type="InterPro" id="IPR012978">
    <property type="entry name" value="HEAT_RRP12"/>
</dbReference>
<proteinExistence type="inferred from homology"/>
<sequence length="547" mass="60354">MGWTFSIDPQGAGGSPMSLTVAFAIPDAVDDVGHLSSAVVAWSQPGHRIDRGMSSDTDGRRANVGMFYAKSPVDLVSSFKDVAPVIGEGLESSPILRTILLRALNHLCKAATHNKESKAVLGSYSKNFLPILFNLYCEAENEEVYAAILAYVTLSGKELCSEYLTTLIEALQSEEATSTGAQLDLCRALLPYTSSKFLPTLLEIIESMLSSPQEDICLKALLVLQEYCQCSTKIMAKFFQSNIETLHHLLEVVPEVSTESIQAQQLYCLTVFVRSLKECTTLEELIMKVLPHIKSPSKEVREAAYNLLVELGRSSMRWGNQQSGLTDYLTLIQRGLDADPHTTSLTLLALTRLGFDFSTQLPPDFLSSLVVRVSQHIPSASQEIHMACLSFLKLLLTTFPRDTLEPHLKILARKLCASIKHKSRPLKHAIKTLLLQVIKKFGQEQVYKMLGKQEQREVFKKLTKTGKDEKASMDGYGGAASVLMLESAAKASASMLGTASNYRQSQTFTKVCLDHNAMINESCTPIPHSMRSDVAVNFSREATFVKC</sequence>
<dbReference type="SUPFAM" id="SSF48371">
    <property type="entry name" value="ARM repeat"/>
    <property type="match status" value="1"/>
</dbReference>
<evidence type="ECO:0000259" key="2">
    <source>
        <dbReference type="Pfam" id="PF08161"/>
    </source>
</evidence>
<gene>
    <name evidence="3" type="ORF">LAZ67_1001292</name>
</gene>
<feature type="domain" description="RRP12 HEAT" evidence="2">
    <location>
        <begin position="68"/>
        <end position="138"/>
    </location>
</feature>
<dbReference type="PANTHER" id="PTHR48287">
    <property type="entry name" value="ARM REPEAT SUPERFAMILY PROTEIN"/>
    <property type="match status" value="1"/>
</dbReference>
<reference evidence="3 4" key="1">
    <citation type="submission" date="2022-01" db="EMBL/GenBank/DDBJ databases">
        <title>A chromosomal length assembly of Cordylochernes scorpioides.</title>
        <authorList>
            <person name="Zeh D."/>
            <person name="Zeh J."/>
        </authorList>
    </citation>
    <scope>NUCLEOTIDE SEQUENCE [LARGE SCALE GENOMIC DNA]</scope>
    <source>
        <strain evidence="3">IN4F17</strain>
        <tissue evidence="3">Whole Body</tissue>
    </source>
</reference>
<organism evidence="3 4">
    <name type="scientific">Cordylochernes scorpioides</name>
    <dbReference type="NCBI Taxonomy" id="51811"/>
    <lineage>
        <taxon>Eukaryota</taxon>
        <taxon>Metazoa</taxon>
        <taxon>Ecdysozoa</taxon>
        <taxon>Arthropoda</taxon>
        <taxon>Chelicerata</taxon>
        <taxon>Arachnida</taxon>
        <taxon>Pseudoscorpiones</taxon>
        <taxon>Cheliferoidea</taxon>
        <taxon>Chernetidae</taxon>
        <taxon>Cordylochernes</taxon>
    </lineage>
</organism>
<protein>
    <submittedName>
        <fullName evidence="3">RRP12</fullName>
    </submittedName>
</protein>
<dbReference type="Pfam" id="PF08161">
    <property type="entry name" value="RRP12_HEAT"/>
    <property type="match status" value="1"/>
</dbReference>
<evidence type="ECO:0000313" key="4">
    <source>
        <dbReference type="Proteomes" id="UP001235939"/>
    </source>
</evidence>
<dbReference type="InterPro" id="IPR052087">
    <property type="entry name" value="RRP12"/>
</dbReference>
<name>A0ABY6JXX7_9ARAC</name>
<dbReference type="InterPro" id="IPR011989">
    <property type="entry name" value="ARM-like"/>
</dbReference>
<dbReference type="Gene3D" id="1.25.10.10">
    <property type="entry name" value="Leucine-rich Repeat Variant"/>
    <property type="match status" value="2"/>
</dbReference>
<keyword evidence="4" id="KW-1185">Reference proteome</keyword>